<accession>A0ABU0W122</accession>
<gene>
    <name evidence="1" type="ORF">Q9295_14905</name>
</gene>
<dbReference type="RefSeq" id="WP_306681372.1">
    <property type="nucleotide sequence ID" value="NZ_JAVDBT010000015.1"/>
</dbReference>
<dbReference type="Pfam" id="PF04391">
    <property type="entry name" value="DUF533"/>
    <property type="match status" value="1"/>
</dbReference>
<organism evidence="1 2">
    <name type="scientific">Pseudogemmobacter lacusdianii</name>
    <dbReference type="NCBI Taxonomy" id="3069608"/>
    <lineage>
        <taxon>Bacteria</taxon>
        <taxon>Pseudomonadati</taxon>
        <taxon>Pseudomonadota</taxon>
        <taxon>Alphaproteobacteria</taxon>
        <taxon>Rhodobacterales</taxon>
        <taxon>Paracoccaceae</taxon>
        <taxon>Pseudogemmobacter</taxon>
    </lineage>
</organism>
<evidence type="ECO:0000313" key="1">
    <source>
        <dbReference type="EMBL" id="MDQ2067664.1"/>
    </source>
</evidence>
<dbReference type="SUPFAM" id="SSF158682">
    <property type="entry name" value="TerB-like"/>
    <property type="match status" value="1"/>
</dbReference>
<comment type="caution">
    <text evidence="1">The sequence shown here is derived from an EMBL/GenBank/DDBJ whole genome shotgun (WGS) entry which is preliminary data.</text>
</comment>
<name>A0ABU0W122_9RHOB</name>
<proteinExistence type="predicted"/>
<dbReference type="InterPro" id="IPR029024">
    <property type="entry name" value="TerB-like"/>
</dbReference>
<protein>
    <submittedName>
        <fullName evidence="1">DUF533 domain-containing protein</fullName>
    </submittedName>
</protein>
<dbReference type="Proteomes" id="UP001239680">
    <property type="component" value="Unassembled WGS sequence"/>
</dbReference>
<evidence type="ECO:0000313" key="2">
    <source>
        <dbReference type="Proteomes" id="UP001239680"/>
    </source>
</evidence>
<dbReference type="EMBL" id="JAVDBT010000015">
    <property type="protein sequence ID" value="MDQ2067664.1"/>
    <property type="molecule type" value="Genomic_DNA"/>
</dbReference>
<reference evidence="1 2" key="1">
    <citation type="submission" date="2023-08" db="EMBL/GenBank/DDBJ databases">
        <title>Characterization of two Paracoccaceae strains isolated from Phycosphere and proposal of Xinfangfangia lacusdiani sp. nov.</title>
        <authorList>
            <person name="Deng Y."/>
            <person name="Zhang Y.Q."/>
        </authorList>
    </citation>
    <scope>NUCLEOTIDE SEQUENCE [LARGE SCALE GENOMIC DNA]</scope>
    <source>
        <strain evidence="1 2">CPCC 101601</strain>
    </source>
</reference>
<sequence length="269" mass="26472">MGLGKTLMKVALGVAVAKGMQGLAQRSNSSGGVGGGLGSGRGAAGSAGGLGGLLGELMGNNSGTPAGRGGRGGDLLEGLLGTKRSGHRANAPTGGLAEVLQKLTTGRGAGGSGGLGGLASTLGAGGIGGLLGSVLGGAATPAPGATLQPEVEEEVSAALLLKAIIQAVKADGHLDEDEKRKLMDAMGDASQEEIAAVNAELATPVDVQALVRLVPDGMEGQIYLASLSAITLDSKEEADYLHSLAEALELTPEEVRVLHERAGASPLYR</sequence>
<dbReference type="CDD" id="cd07178">
    <property type="entry name" value="terB_like_YebE"/>
    <property type="match status" value="1"/>
</dbReference>
<keyword evidence="2" id="KW-1185">Reference proteome</keyword>
<dbReference type="InterPro" id="IPR007486">
    <property type="entry name" value="YebE"/>
</dbReference>